<accession>E9GTL2</accession>
<dbReference type="KEGG" id="dpx:DAPPUDRAFT_248071"/>
<evidence type="ECO:0000313" key="1">
    <source>
        <dbReference type="EMBL" id="EFX77100.1"/>
    </source>
</evidence>
<dbReference type="Proteomes" id="UP000000305">
    <property type="component" value="Unassembled WGS sequence"/>
</dbReference>
<dbReference type="HOGENOM" id="CLU_2656988_0_0_1"/>
<dbReference type="InParanoid" id="E9GTL2"/>
<name>E9GTL2_DAPPU</name>
<proteinExistence type="predicted"/>
<sequence length="76" mass="8709">MEQQWNISSPASGSLLLRYNCGLASLCGVAIRNTVATNFIKEVNMLSETDRSSSMMKHLDKRPLLKIFVYFHRNQF</sequence>
<reference evidence="1 2" key="1">
    <citation type="journal article" date="2011" name="Science">
        <title>The ecoresponsive genome of Daphnia pulex.</title>
        <authorList>
            <person name="Colbourne J.K."/>
            <person name="Pfrender M.E."/>
            <person name="Gilbert D."/>
            <person name="Thomas W.K."/>
            <person name="Tucker A."/>
            <person name="Oakley T.H."/>
            <person name="Tokishita S."/>
            <person name="Aerts A."/>
            <person name="Arnold G.J."/>
            <person name="Basu M.K."/>
            <person name="Bauer D.J."/>
            <person name="Caceres C.E."/>
            <person name="Carmel L."/>
            <person name="Casola C."/>
            <person name="Choi J.H."/>
            <person name="Detter J.C."/>
            <person name="Dong Q."/>
            <person name="Dusheyko S."/>
            <person name="Eads B.D."/>
            <person name="Frohlich T."/>
            <person name="Geiler-Samerotte K.A."/>
            <person name="Gerlach D."/>
            <person name="Hatcher P."/>
            <person name="Jogdeo S."/>
            <person name="Krijgsveld J."/>
            <person name="Kriventseva E.V."/>
            <person name="Kultz D."/>
            <person name="Laforsch C."/>
            <person name="Lindquist E."/>
            <person name="Lopez J."/>
            <person name="Manak J.R."/>
            <person name="Muller J."/>
            <person name="Pangilinan J."/>
            <person name="Patwardhan R.P."/>
            <person name="Pitluck S."/>
            <person name="Pritham E.J."/>
            <person name="Rechtsteiner A."/>
            <person name="Rho M."/>
            <person name="Rogozin I.B."/>
            <person name="Sakarya O."/>
            <person name="Salamov A."/>
            <person name="Schaack S."/>
            <person name="Shapiro H."/>
            <person name="Shiga Y."/>
            <person name="Skalitzky C."/>
            <person name="Smith Z."/>
            <person name="Souvorov A."/>
            <person name="Sung W."/>
            <person name="Tang Z."/>
            <person name="Tsuchiya D."/>
            <person name="Tu H."/>
            <person name="Vos H."/>
            <person name="Wang M."/>
            <person name="Wolf Y.I."/>
            <person name="Yamagata H."/>
            <person name="Yamada T."/>
            <person name="Ye Y."/>
            <person name="Shaw J.R."/>
            <person name="Andrews J."/>
            <person name="Crease T.J."/>
            <person name="Tang H."/>
            <person name="Lucas S.M."/>
            <person name="Robertson H.M."/>
            <person name="Bork P."/>
            <person name="Koonin E.V."/>
            <person name="Zdobnov E.M."/>
            <person name="Grigoriev I.V."/>
            <person name="Lynch M."/>
            <person name="Boore J.L."/>
        </authorList>
    </citation>
    <scope>NUCLEOTIDE SEQUENCE [LARGE SCALE GENOMIC DNA]</scope>
</reference>
<evidence type="ECO:0000313" key="2">
    <source>
        <dbReference type="Proteomes" id="UP000000305"/>
    </source>
</evidence>
<dbReference type="AlphaFoldDB" id="E9GTL2"/>
<keyword evidence="2" id="KW-1185">Reference proteome</keyword>
<organism evidence="1 2">
    <name type="scientific">Daphnia pulex</name>
    <name type="common">Water flea</name>
    <dbReference type="NCBI Taxonomy" id="6669"/>
    <lineage>
        <taxon>Eukaryota</taxon>
        <taxon>Metazoa</taxon>
        <taxon>Ecdysozoa</taxon>
        <taxon>Arthropoda</taxon>
        <taxon>Crustacea</taxon>
        <taxon>Branchiopoda</taxon>
        <taxon>Diplostraca</taxon>
        <taxon>Cladocera</taxon>
        <taxon>Anomopoda</taxon>
        <taxon>Daphniidae</taxon>
        <taxon>Daphnia</taxon>
    </lineage>
</organism>
<protein>
    <submittedName>
        <fullName evidence="1">Uncharacterized protein</fullName>
    </submittedName>
</protein>
<gene>
    <name evidence="1" type="ORF">DAPPUDRAFT_248071</name>
</gene>
<dbReference type="EMBL" id="GL732564">
    <property type="protein sequence ID" value="EFX77100.1"/>
    <property type="molecule type" value="Genomic_DNA"/>
</dbReference>